<dbReference type="Proteomes" id="UP000076744">
    <property type="component" value="Unassembled WGS sequence"/>
</dbReference>
<dbReference type="EMBL" id="AZHB01000007">
    <property type="protein sequence ID" value="OAA67657.1"/>
    <property type="molecule type" value="Genomic_DNA"/>
</dbReference>
<dbReference type="AlphaFoldDB" id="A0A167ZLH4"/>
<dbReference type="GO" id="GO:0019290">
    <property type="term" value="P:siderophore biosynthetic process"/>
    <property type="evidence" value="ECO:0007669"/>
    <property type="project" value="InterPro"/>
</dbReference>
<name>A0A167ZLH4_CORFA</name>
<evidence type="ECO:0000313" key="2">
    <source>
        <dbReference type="EMBL" id="OAA67657.1"/>
    </source>
</evidence>
<dbReference type="GeneID" id="30020125"/>
<dbReference type="RefSeq" id="XP_018705646.1">
    <property type="nucleotide sequence ID" value="XM_018847439.1"/>
</dbReference>
<dbReference type="GO" id="GO:0003824">
    <property type="term" value="F:catalytic activity"/>
    <property type="evidence" value="ECO:0007669"/>
    <property type="project" value="UniProtKB-ARBA"/>
</dbReference>
<organism evidence="2 3">
    <name type="scientific">Cordyceps fumosorosea (strain ARSEF 2679)</name>
    <name type="common">Isaria fumosorosea</name>
    <dbReference type="NCBI Taxonomy" id="1081104"/>
    <lineage>
        <taxon>Eukaryota</taxon>
        <taxon>Fungi</taxon>
        <taxon>Dikarya</taxon>
        <taxon>Ascomycota</taxon>
        <taxon>Pezizomycotina</taxon>
        <taxon>Sordariomycetes</taxon>
        <taxon>Hypocreomycetidae</taxon>
        <taxon>Hypocreales</taxon>
        <taxon>Cordycipitaceae</taxon>
        <taxon>Cordyceps</taxon>
    </lineage>
</organism>
<sequence>MLPDLLPPDLWIFEEPASVTGKQGDFTDAGQVSCVIRKLPEQLAENTEEILIPGAGLYQKPFNEDQTYMEILFGLDDLTKKQDWFRNYAALLFSALMPPLVRYGLGFESHLQNVLVRVNVMTKTVTGFAIRDFEGTRIHYPTFLRSGYTLSDLLPEGSPHLADSHRKPWNKVHHSIIQDNVGPILHILGLESHGGWSIVREELKRVLDPSGDPDGRALWEYFTQEKMTIPRFMGMRFIGRYVESHEIDVPNFLLRK</sequence>
<evidence type="ECO:0000259" key="1">
    <source>
        <dbReference type="Pfam" id="PF06276"/>
    </source>
</evidence>
<dbReference type="Gene3D" id="1.10.510.40">
    <property type="match status" value="1"/>
</dbReference>
<keyword evidence="3" id="KW-1185">Reference proteome</keyword>
<dbReference type="Pfam" id="PF06276">
    <property type="entry name" value="FhuF"/>
    <property type="match status" value="1"/>
</dbReference>
<reference evidence="2 3" key="1">
    <citation type="journal article" date="2016" name="Genome Biol. Evol.">
        <title>Divergent and convergent evolution of fungal pathogenicity.</title>
        <authorList>
            <person name="Shang Y."/>
            <person name="Xiao G."/>
            <person name="Zheng P."/>
            <person name="Cen K."/>
            <person name="Zhan S."/>
            <person name="Wang C."/>
        </authorList>
    </citation>
    <scope>NUCLEOTIDE SEQUENCE [LARGE SCALE GENOMIC DNA]</scope>
    <source>
        <strain evidence="2 3">ARSEF 2679</strain>
    </source>
</reference>
<proteinExistence type="predicted"/>
<dbReference type="InterPro" id="IPR022770">
    <property type="entry name" value="IucA/IucC-like_C"/>
</dbReference>
<dbReference type="OrthoDB" id="2117718at2759"/>
<comment type="caution">
    <text evidence="2">The sequence shown here is derived from an EMBL/GenBank/DDBJ whole genome shotgun (WGS) entry which is preliminary data.</text>
</comment>
<dbReference type="PANTHER" id="PTHR34384:SF5">
    <property type="entry name" value="L-2,3-DIAMINOPROPANOATE--CITRATE LIGASE"/>
    <property type="match status" value="1"/>
</dbReference>
<evidence type="ECO:0000313" key="3">
    <source>
        <dbReference type="Proteomes" id="UP000076744"/>
    </source>
</evidence>
<dbReference type="STRING" id="1081104.A0A167ZLH4"/>
<feature type="domain" description="Aerobactin siderophore biosynthesis IucA/IucC-like C-terminal" evidence="1">
    <location>
        <begin position="82"/>
        <end position="210"/>
    </location>
</feature>
<dbReference type="InterPro" id="IPR037455">
    <property type="entry name" value="LucA/IucC-like"/>
</dbReference>
<dbReference type="PANTHER" id="PTHR34384">
    <property type="entry name" value="L-2,3-DIAMINOPROPANOATE--CITRATE LIGASE"/>
    <property type="match status" value="1"/>
</dbReference>
<protein>
    <submittedName>
        <fullName evidence="2">FhuF/siderophore biosynthesis protein</fullName>
    </submittedName>
</protein>
<accession>A0A167ZLH4</accession>
<gene>
    <name evidence="2" type="ORF">ISF_03833</name>
</gene>